<dbReference type="GO" id="GO:0050660">
    <property type="term" value="F:flavin adenine dinucleotide binding"/>
    <property type="evidence" value="ECO:0007669"/>
    <property type="project" value="InterPro"/>
</dbReference>
<evidence type="ECO:0000313" key="8">
    <source>
        <dbReference type="EMBL" id="CUJ03825.1"/>
    </source>
</evidence>
<dbReference type="GO" id="GO:0016937">
    <property type="term" value="F:short-chain fatty acyl-CoA dehydrogenase activity"/>
    <property type="evidence" value="ECO:0007669"/>
    <property type="project" value="UniProtKB-EC"/>
</dbReference>
<evidence type="ECO:0000313" key="9">
    <source>
        <dbReference type="Proteomes" id="UP000053096"/>
    </source>
</evidence>
<evidence type="ECO:0000256" key="1">
    <source>
        <dbReference type="ARBA" id="ARBA00001974"/>
    </source>
</evidence>
<feature type="domain" description="Acyl-CoA dehydrogenase/oxidase C-terminal" evidence="6">
    <location>
        <begin position="169"/>
        <end position="289"/>
    </location>
</feature>
<reference evidence="8 9" key="1">
    <citation type="submission" date="2015-09" db="EMBL/GenBank/DDBJ databases">
        <authorList>
            <person name="Jackson K.R."/>
            <person name="Lunt B.L."/>
            <person name="Fisher J.N.B."/>
            <person name="Gardner A.V."/>
            <person name="Bailey M.E."/>
            <person name="Deus L.M."/>
            <person name="Earl A.S."/>
            <person name="Gibby P.D."/>
            <person name="Hartmann K.A."/>
            <person name="Liu J.E."/>
            <person name="Manci A.M."/>
            <person name="Nielsen D.A."/>
            <person name="Solomon M.B."/>
            <person name="Breakwell D.P."/>
            <person name="Burnett S.H."/>
            <person name="Grose J.H."/>
        </authorList>
    </citation>
    <scope>NUCLEOTIDE SEQUENCE [LARGE SCALE GENOMIC DNA]</scope>
    <source>
        <strain evidence="8 9">2789STDY5608636</strain>
    </source>
</reference>
<dbReference type="SUPFAM" id="SSF47203">
    <property type="entry name" value="Acyl-CoA dehydrogenase C-terminal domain-like"/>
    <property type="match status" value="1"/>
</dbReference>
<dbReference type="InterPro" id="IPR036250">
    <property type="entry name" value="AcylCo_DH-like_C"/>
</dbReference>
<protein>
    <submittedName>
        <fullName evidence="8">Acyl-CoA dehydrogenase, short-chain specific</fullName>
        <ecNumber evidence="8">1.3.8.1</ecNumber>
    </submittedName>
</protein>
<dbReference type="InterPro" id="IPR009100">
    <property type="entry name" value="AcylCoA_DH/oxidase_NM_dom_sf"/>
</dbReference>
<dbReference type="PANTHER" id="PTHR43884:SF20">
    <property type="entry name" value="ACYL-COA DEHYDROGENASE FADE28"/>
    <property type="match status" value="1"/>
</dbReference>
<dbReference type="Gene3D" id="1.10.540.10">
    <property type="entry name" value="Acyl-CoA dehydrogenase/oxidase, N-terminal domain"/>
    <property type="match status" value="1"/>
</dbReference>
<dbReference type="Proteomes" id="UP000053096">
    <property type="component" value="Unassembled WGS sequence"/>
</dbReference>
<feature type="domain" description="Acyl-CoA dehydrogenase/oxidase N-terminal" evidence="7">
    <location>
        <begin position="2"/>
        <end position="84"/>
    </location>
</feature>
<evidence type="ECO:0000256" key="3">
    <source>
        <dbReference type="ARBA" id="ARBA00022630"/>
    </source>
</evidence>
<dbReference type="Pfam" id="PF00441">
    <property type="entry name" value="Acyl-CoA_dh_1"/>
    <property type="match status" value="1"/>
</dbReference>
<dbReference type="InterPro" id="IPR037069">
    <property type="entry name" value="AcylCoA_DH/ox_N_sf"/>
</dbReference>
<dbReference type="InterPro" id="IPR013786">
    <property type="entry name" value="AcylCoA_DH/ox_N"/>
</dbReference>
<evidence type="ECO:0000259" key="6">
    <source>
        <dbReference type="Pfam" id="PF00441"/>
    </source>
</evidence>
<keyword evidence="3" id="KW-0285">Flavoprotein</keyword>
<gene>
    <name evidence="8" type="ORF">ERS370011_03438</name>
</gene>
<dbReference type="InterPro" id="IPR009075">
    <property type="entry name" value="AcylCo_DH/oxidase_C"/>
</dbReference>
<dbReference type="Pfam" id="PF02771">
    <property type="entry name" value="Acyl-CoA_dh_N"/>
    <property type="match status" value="1"/>
</dbReference>
<evidence type="ECO:0000256" key="4">
    <source>
        <dbReference type="ARBA" id="ARBA00022827"/>
    </source>
</evidence>
<organism evidence="8 9">
    <name type="scientific">Bordetella pseudohinzii</name>
    <dbReference type="NCBI Taxonomy" id="1331258"/>
    <lineage>
        <taxon>Bacteria</taxon>
        <taxon>Pseudomonadati</taxon>
        <taxon>Pseudomonadota</taxon>
        <taxon>Betaproteobacteria</taxon>
        <taxon>Burkholderiales</taxon>
        <taxon>Alcaligenaceae</taxon>
        <taxon>Bordetella</taxon>
    </lineage>
</organism>
<comment type="similarity">
    <text evidence="2">Belongs to the acyl-CoA dehydrogenase family.</text>
</comment>
<dbReference type="PANTHER" id="PTHR43884">
    <property type="entry name" value="ACYL-COA DEHYDROGENASE"/>
    <property type="match status" value="1"/>
</dbReference>
<proteinExistence type="inferred from homology"/>
<dbReference type="RefSeq" id="WP_231584800.1">
    <property type="nucleotide sequence ID" value="NZ_CAJGUP010000047.1"/>
</dbReference>
<evidence type="ECO:0000259" key="7">
    <source>
        <dbReference type="Pfam" id="PF02771"/>
    </source>
</evidence>
<sequence>MTEDQKALQEAAQRFLKDQHPPARARRACEASSAERQALWAELGAQGWPAMLVAEAQGGLGLGLAHAWPVAHAAGQYLLSLPLAAAMAVLPLLPQALDKDFAWADEDGLVEGAGAPALALRGQDLRRLPPAAQQAGLDPTMPLGWAEGEGEPLARLSAPQAEGLRARLRLLRLAEMLGAAEAALRMAVAYACERQQFGRPIGANQAIKHRLAEGWMALDDACLALDAAARAMDEGSDSGLDGAQWLAVDAARRCAHQAIQTHGAMGMTWECDAHLYLKRIMRLAAALEGEVSQDILLERIWRAAA</sequence>
<accession>A0A0M7H504</accession>
<dbReference type="AlphaFoldDB" id="A0A0M7H504"/>
<dbReference type="EC" id="1.3.8.1" evidence="8"/>
<dbReference type="SUPFAM" id="SSF56645">
    <property type="entry name" value="Acyl-CoA dehydrogenase NM domain-like"/>
    <property type="match status" value="1"/>
</dbReference>
<name>A0A0M7H504_9BORD</name>
<comment type="cofactor">
    <cofactor evidence="1">
        <name>FAD</name>
        <dbReference type="ChEBI" id="CHEBI:57692"/>
    </cofactor>
</comment>
<keyword evidence="5 8" id="KW-0560">Oxidoreductase</keyword>
<evidence type="ECO:0000256" key="5">
    <source>
        <dbReference type="ARBA" id="ARBA00023002"/>
    </source>
</evidence>
<evidence type="ECO:0000256" key="2">
    <source>
        <dbReference type="ARBA" id="ARBA00009347"/>
    </source>
</evidence>
<dbReference type="Gene3D" id="1.20.140.10">
    <property type="entry name" value="Butyryl-CoA Dehydrogenase, subunit A, domain 3"/>
    <property type="match status" value="1"/>
</dbReference>
<dbReference type="EMBL" id="CYTV01000011">
    <property type="protein sequence ID" value="CUJ03825.1"/>
    <property type="molecule type" value="Genomic_DNA"/>
</dbReference>
<keyword evidence="4" id="KW-0274">FAD</keyword>